<organism evidence="6 7">
    <name type="scientific">Phytopseudomonas flavescens</name>
    <dbReference type="NCBI Taxonomy" id="29435"/>
    <lineage>
        <taxon>Bacteria</taxon>
        <taxon>Pseudomonadati</taxon>
        <taxon>Pseudomonadota</taxon>
        <taxon>Gammaproteobacteria</taxon>
        <taxon>Pseudomonadales</taxon>
        <taxon>Pseudomonadaceae</taxon>
        <taxon>Phytopseudomonas</taxon>
    </lineage>
</organism>
<comment type="subunit">
    <text evidence="1">Monomer.</text>
</comment>
<evidence type="ECO:0000256" key="5">
    <source>
        <dbReference type="SAM" id="SignalP"/>
    </source>
</evidence>
<dbReference type="EMBL" id="FNDG01000006">
    <property type="protein sequence ID" value="SDH67019.1"/>
    <property type="molecule type" value="Genomic_DNA"/>
</dbReference>
<dbReference type="CDD" id="cd16325">
    <property type="entry name" value="LolA"/>
    <property type="match status" value="1"/>
</dbReference>
<feature type="chain" id="PRO_5011540571" description="Outer membrane lipoprotein carrier protein LolA" evidence="5">
    <location>
        <begin position="23"/>
        <end position="202"/>
    </location>
</feature>
<evidence type="ECO:0000313" key="7">
    <source>
        <dbReference type="Proteomes" id="UP000198606"/>
    </source>
</evidence>
<sequence length="202" mass="22315">MNALARFTLVIGLLLAASSSQAESLTLDQLSRQLSQHPVVRGPFIQEKHLRALPQPLTSSGTFVLAADAGLLWTLEKPLQQQYRIDATGIARRSAGGWQLQPGRDVAAQQSKLFLDVLKGNHSGLARDFELQLEGDTRAWTLTLLPTSLLLKQVFSRIDIGGGELVERIELHETQGDRTLLRMPASVPADTLSEQERQDFVR</sequence>
<reference evidence="6 7" key="1">
    <citation type="submission" date="2016-10" db="EMBL/GenBank/DDBJ databases">
        <authorList>
            <person name="de Groot N.N."/>
        </authorList>
    </citation>
    <scope>NUCLEOTIDE SEQUENCE [LARGE SCALE GENOMIC DNA]</scope>
    <source>
        <strain evidence="6 7">LMG 18387</strain>
    </source>
</reference>
<dbReference type="InterPro" id="IPR029046">
    <property type="entry name" value="LolA/LolB/LppX"/>
</dbReference>
<keyword evidence="2" id="KW-0813">Transport</keyword>
<evidence type="ECO:0000256" key="4">
    <source>
        <dbReference type="ARBA" id="ARBA00022927"/>
    </source>
</evidence>
<evidence type="ECO:0008006" key="8">
    <source>
        <dbReference type="Google" id="ProtNLM"/>
    </source>
</evidence>
<keyword evidence="4" id="KW-0653">Protein transport</keyword>
<proteinExistence type="predicted"/>
<dbReference type="Pfam" id="PF19574">
    <property type="entry name" value="LolA_3"/>
    <property type="match status" value="1"/>
</dbReference>
<dbReference type="SUPFAM" id="SSF89392">
    <property type="entry name" value="Prokaryotic lipoproteins and lipoprotein localization factors"/>
    <property type="match status" value="1"/>
</dbReference>
<dbReference type="Proteomes" id="UP000198606">
    <property type="component" value="Unassembled WGS sequence"/>
</dbReference>
<dbReference type="InterPro" id="IPR004564">
    <property type="entry name" value="OM_lipoprot_carrier_LolA-like"/>
</dbReference>
<feature type="signal peptide" evidence="5">
    <location>
        <begin position="1"/>
        <end position="22"/>
    </location>
</feature>
<dbReference type="Gene3D" id="2.50.20.10">
    <property type="entry name" value="Lipoprotein localisation LolA/LolB/LppX"/>
    <property type="match status" value="1"/>
</dbReference>
<dbReference type="RefSeq" id="WP_084304593.1">
    <property type="nucleotide sequence ID" value="NZ_FNDG01000006.1"/>
</dbReference>
<evidence type="ECO:0000256" key="1">
    <source>
        <dbReference type="ARBA" id="ARBA00011245"/>
    </source>
</evidence>
<evidence type="ECO:0000313" key="6">
    <source>
        <dbReference type="EMBL" id="SDH67019.1"/>
    </source>
</evidence>
<gene>
    <name evidence="6" type="ORF">SAMN05216588_106141</name>
</gene>
<name>A0A1G8EBE0_9GAMM</name>
<evidence type="ECO:0000256" key="2">
    <source>
        <dbReference type="ARBA" id="ARBA00022448"/>
    </source>
</evidence>
<keyword evidence="3 5" id="KW-0732">Signal</keyword>
<protein>
    <recommendedName>
        <fullName evidence="8">Outer membrane lipoprotein carrier protein LolA</fullName>
    </recommendedName>
</protein>
<evidence type="ECO:0000256" key="3">
    <source>
        <dbReference type="ARBA" id="ARBA00022729"/>
    </source>
</evidence>
<dbReference type="STRING" id="29435.SAMN05216588_106141"/>
<dbReference type="AlphaFoldDB" id="A0A1G8EBE0"/>
<dbReference type="GO" id="GO:0015031">
    <property type="term" value="P:protein transport"/>
    <property type="evidence" value="ECO:0007669"/>
    <property type="project" value="UniProtKB-KW"/>
</dbReference>
<accession>A0A1G8EBE0</accession>